<dbReference type="EMBL" id="JBHSGI010000004">
    <property type="protein sequence ID" value="MFC4668310.1"/>
    <property type="molecule type" value="Genomic_DNA"/>
</dbReference>
<keyword evidence="3" id="KW-1185">Reference proteome</keyword>
<evidence type="ECO:0000313" key="2">
    <source>
        <dbReference type="EMBL" id="MFC4668310.1"/>
    </source>
</evidence>
<organism evidence="2 3">
    <name type="scientific">Seohaeicola nanhaiensis</name>
    <dbReference type="NCBI Taxonomy" id="1387282"/>
    <lineage>
        <taxon>Bacteria</taxon>
        <taxon>Pseudomonadati</taxon>
        <taxon>Pseudomonadota</taxon>
        <taxon>Alphaproteobacteria</taxon>
        <taxon>Rhodobacterales</taxon>
        <taxon>Roseobacteraceae</taxon>
        <taxon>Seohaeicola</taxon>
    </lineage>
</organism>
<dbReference type="RefSeq" id="WP_380716583.1">
    <property type="nucleotide sequence ID" value="NZ_JBHSGI010000004.1"/>
</dbReference>
<name>A0ABV9KDR1_9RHOB</name>
<accession>A0ABV9KDR1</accession>
<feature type="signal peptide" evidence="1">
    <location>
        <begin position="1"/>
        <end position="23"/>
    </location>
</feature>
<comment type="caution">
    <text evidence="2">The sequence shown here is derived from an EMBL/GenBank/DDBJ whole genome shotgun (WGS) entry which is preliminary data.</text>
</comment>
<feature type="chain" id="PRO_5045298496" evidence="1">
    <location>
        <begin position="24"/>
        <end position="128"/>
    </location>
</feature>
<reference evidence="3" key="1">
    <citation type="journal article" date="2019" name="Int. J. Syst. Evol. Microbiol.">
        <title>The Global Catalogue of Microorganisms (GCM) 10K type strain sequencing project: providing services to taxonomists for standard genome sequencing and annotation.</title>
        <authorList>
            <consortium name="The Broad Institute Genomics Platform"/>
            <consortium name="The Broad Institute Genome Sequencing Center for Infectious Disease"/>
            <person name="Wu L."/>
            <person name="Ma J."/>
        </authorList>
    </citation>
    <scope>NUCLEOTIDE SEQUENCE [LARGE SCALE GENOMIC DNA]</scope>
    <source>
        <strain evidence="3">CGMCC 4.7283</strain>
    </source>
</reference>
<keyword evidence="1" id="KW-0732">Signal</keyword>
<protein>
    <submittedName>
        <fullName evidence="2">Uncharacterized protein</fullName>
    </submittedName>
</protein>
<evidence type="ECO:0000256" key="1">
    <source>
        <dbReference type="SAM" id="SignalP"/>
    </source>
</evidence>
<dbReference type="Proteomes" id="UP001595973">
    <property type="component" value="Unassembled WGS sequence"/>
</dbReference>
<evidence type="ECO:0000313" key="3">
    <source>
        <dbReference type="Proteomes" id="UP001595973"/>
    </source>
</evidence>
<gene>
    <name evidence="2" type="ORF">ACFO5X_07065</name>
</gene>
<sequence length="128" mass="13526">MTPLAPFLCAAAFVPLIALPAHSAPTEVQLSCDQGLRAPICRALAAVLAQSVGPVILSEAPAEGRLALRFVPALQSHDSLSGHLVWQTPEGRTGEGATLTLSVLDASLNREMLDRFAVELLRHSNLPL</sequence>
<proteinExistence type="predicted"/>